<dbReference type="InParanoid" id="A0A507AQA3"/>
<dbReference type="InterPro" id="IPR016024">
    <property type="entry name" value="ARM-type_fold"/>
</dbReference>
<dbReference type="Pfam" id="PF08676">
    <property type="entry name" value="MutL_C"/>
    <property type="match status" value="1"/>
</dbReference>
<feature type="compositionally biased region" description="Polar residues" evidence="11">
    <location>
        <begin position="603"/>
        <end position="618"/>
    </location>
</feature>
<dbReference type="GO" id="GO:0007033">
    <property type="term" value="P:vacuole organization"/>
    <property type="evidence" value="ECO:0007669"/>
    <property type="project" value="TreeGrafter"/>
</dbReference>
<dbReference type="RefSeq" id="XP_030990567.1">
    <property type="nucleotide sequence ID" value="XM_031144663.1"/>
</dbReference>
<keyword evidence="5" id="KW-0862">Zinc</keyword>
<dbReference type="SMART" id="SM00184">
    <property type="entry name" value="RING"/>
    <property type="match status" value="1"/>
</dbReference>
<evidence type="ECO:0000256" key="1">
    <source>
        <dbReference type="ARBA" id="ARBA00007070"/>
    </source>
</evidence>
<dbReference type="GO" id="GO:0030897">
    <property type="term" value="C:HOPS complex"/>
    <property type="evidence" value="ECO:0007669"/>
    <property type="project" value="TreeGrafter"/>
</dbReference>
<dbReference type="SUPFAM" id="SSF57850">
    <property type="entry name" value="RING/U-box"/>
    <property type="match status" value="1"/>
</dbReference>
<evidence type="ECO:0000256" key="9">
    <source>
        <dbReference type="PROSITE-ProRule" id="PRU00175"/>
    </source>
</evidence>
<evidence type="ECO:0000256" key="5">
    <source>
        <dbReference type="ARBA" id="ARBA00022833"/>
    </source>
</evidence>
<dbReference type="PANTHER" id="PTHR23323:SF24">
    <property type="entry name" value="VACUOLAR PROTEIN SORTING-ASSOCIATED PROTEIN 11 HOMOLOG"/>
    <property type="match status" value="1"/>
</dbReference>
<evidence type="ECO:0000256" key="11">
    <source>
        <dbReference type="SAM" id="MobiDB-lite"/>
    </source>
</evidence>
<evidence type="ECO:0000313" key="14">
    <source>
        <dbReference type="Proteomes" id="UP000319257"/>
    </source>
</evidence>
<dbReference type="PROSITE" id="PS50236">
    <property type="entry name" value="CHCR"/>
    <property type="match status" value="1"/>
</dbReference>
<dbReference type="InterPro" id="IPR057308">
    <property type="entry name" value="CHCR_PEP5_VPS11"/>
</dbReference>
<dbReference type="InterPro" id="IPR024763">
    <property type="entry name" value="VPS11_C"/>
</dbReference>
<dbReference type="GO" id="GO:0005524">
    <property type="term" value="F:ATP binding"/>
    <property type="evidence" value="ECO:0007669"/>
    <property type="project" value="InterPro"/>
</dbReference>
<comment type="caution">
    <text evidence="13">The sequence shown here is derived from an EMBL/GenBank/DDBJ whole genome shotgun (WGS) entry which is preliminary data.</text>
</comment>
<dbReference type="InterPro" id="IPR037198">
    <property type="entry name" value="MutL_C_sf"/>
</dbReference>
<dbReference type="FunFam" id="1.25.40.10:FF:000440">
    <property type="entry name" value="E3 ubiquitin-protein ligase PEP5"/>
    <property type="match status" value="1"/>
</dbReference>
<dbReference type="Pfam" id="PF23341">
    <property type="entry name" value="PEP5_VPS11_N"/>
    <property type="match status" value="1"/>
</dbReference>
<dbReference type="PANTHER" id="PTHR23323">
    <property type="entry name" value="VACUOLAR PROTEIN SORTING-ASSOCIATED PROTEIN"/>
    <property type="match status" value="1"/>
</dbReference>
<dbReference type="InterPro" id="IPR036890">
    <property type="entry name" value="HATPase_C_sf"/>
</dbReference>
<dbReference type="GO" id="GO:0048284">
    <property type="term" value="P:organelle fusion"/>
    <property type="evidence" value="ECO:0007669"/>
    <property type="project" value="TreeGrafter"/>
</dbReference>
<dbReference type="Pfam" id="PF12451">
    <property type="entry name" value="VPS11_C"/>
    <property type="match status" value="1"/>
</dbReference>
<dbReference type="EMBL" id="SKBQ01000072">
    <property type="protein sequence ID" value="TPX08856.1"/>
    <property type="molecule type" value="Genomic_DNA"/>
</dbReference>
<keyword evidence="14" id="KW-1185">Reference proteome</keyword>
<dbReference type="SMART" id="SM00853">
    <property type="entry name" value="MutL_C"/>
    <property type="match status" value="1"/>
</dbReference>
<dbReference type="SUPFAM" id="SSF55874">
    <property type="entry name" value="ATPase domain of HSP90 chaperone/DNA topoisomerase II/histidine kinase"/>
    <property type="match status" value="1"/>
</dbReference>
<dbReference type="SMART" id="SM00299">
    <property type="entry name" value="CLH"/>
    <property type="match status" value="1"/>
</dbReference>
<dbReference type="Gene3D" id="3.30.40.10">
    <property type="entry name" value="Zinc/RING finger domain, C3HC4 (zinc finger)"/>
    <property type="match status" value="1"/>
</dbReference>
<dbReference type="InterPro" id="IPR014790">
    <property type="entry name" value="MutL_C"/>
</dbReference>
<feature type="compositionally biased region" description="Polar residues" evidence="11">
    <location>
        <begin position="500"/>
        <end position="512"/>
    </location>
</feature>
<feature type="region of interest" description="Disordered" evidence="11">
    <location>
        <begin position="595"/>
        <end position="618"/>
    </location>
</feature>
<dbReference type="Proteomes" id="UP000319257">
    <property type="component" value="Unassembled WGS sequence"/>
</dbReference>
<protein>
    <recommendedName>
        <fullName evidence="12">RING-type domain-containing protein</fullName>
    </recommendedName>
</protein>
<feature type="compositionally biased region" description="Basic residues" evidence="11">
    <location>
        <begin position="462"/>
        <end position="472"/>
    </location>
</feature>
<feature type="region of interest" description="Disordered" evidence="11">
    <location>
        <begin position="490"/>
        <end position="574"/>
    </location>
</feature>
<dbReference type="Gene3D" id="3.30.1540.20">
    <property type="entry name" value="MutL, C-terminal domain, dimerisation subdomain"/>
    <property type="match status" value="1"/>
</dbReference>
<dbReference type="Pfam" id="PF13589">
    <property type="entry name" value="HATPase_c_3"/>
    <property type="match status" value="1"/>
</dbReference>
<dbReference type="GO" id="GO:0006904">
    <property type="term" value="P:vesicle docking involved in exocytosis"/>
    <property type="evidence" value="ECO:0007669"/>
    <property type="project" value="TreeGrafter"/>
</dbReference>
<feature type="region of interest" description="Disordered" evidence="11">
    <location>
        <begin position="399"/>
        <end position="475"/>
    </location>
</feature>
<dbReference type="InterPro" id="IPR036322">
    <property type="entry name" value="WD40_repeat_dom_sf"/>
</dbReference>
<dbReference type="GO" id="GO:0030674">
    <property type="term" value="F:protein-macromolecule adaptor activity"/>
    <property type="evidence" value="ECO:0007669"/>
    <property type="project" value="TreeGrafter"/>
</dbReference>
<keyword evidence="3" id="KW-0479">Metal-binding</keyword>
<dbReference type="STRING" id="1093900.A0A507AQA3"/>
<keyword evidence="7" id="KW-0472">Membrane</keyword>
<dbReference type="GO" id="GO:0007032">
    <property type="term" value="P:endosome organization"/>
    <property type="evidence" value="ECO:0007669"/>
    <property type="project" value="TreeGrafter"/>
</dbReference>
<evidence type="ECO:0000313" key="13">
    <source>
        <dbReference type="EMBL" id="TPX08856.1"/>
    </source>
</evidence>
<keyword evidence="2" id="KW-0813">Transport</keyword>
<gene>
    <name evidence="13" type="ORF">E0L32_009674</name>
</gene>
<feature type="repeat" description="CHCR" evidence="10">
    <location>
        <begin position="1449"/>
        <end position="1594"/>
    </location>
</feature>
<organism evidence="13 14">
    <name type="scientific">Thyridium curvatum</name>
    <dbReference type="NCBI Taxonomy" id="1093900"/>
    <lineage>
        <taxon>Eukaryota</taxon>
        <taxon>Fungi</taxon>
        <taxon>Dikarya</taxon>
        <taxon>Ascomycota</taxon>
        <taxon>Pezizomycotina</taxon>
        <taxon>Sordariomycetes</taxon>
        <taxon>Sordariomycetidae</taxon>
        <taxon>Thyridiales</taxon>
        <taxon>Thyridiaceae</taxon>
        <taxon>Thyridium</taxon>
    </lineage>
</organism>
<comment type="similarity">
    <text evidence="1">Belongs to the VPS11 family.</text>
</comment>
<dbReference type="GO" id="GO:0006886">
    <property type="term" value="P:intracellular protein transport"/>
    <property type="evidence" value="ECO:0007669"/>
    <property type="project" value="UniProtKB-UniRule"/>
</dbReference>
<dbReference type="GeneID" id="41977121"/>
<dbReference type="Gene3D" id="3.30.1370.100">
    <property type="entry name" value="MutL, C-terminal domain, regulatory subdomain"/>
    <property type="match status" value="1"/>
</dbReference>
<evidence type="ECO:0000256" key="8">
    <source>
        <dbReference type="ARBA" id="ARBA00029433"/>
    </source>
</evidence>
<dbReference type="Pfam" id="PF23356">
    <property type="entry name" value="TPR_PEP5_VPS11"/>
    <property type="match status" value="2"/>
</dbReference>
<dbReference type="InterPro" id="IPR013083">
    <property type="entry name" value="Znf_RING/FYVE/PHD"/>
</dbReference>
<accession>A0A507AQA3</accession>
<dbReference type="OrthoDB" id="26184at2759"/>
<feature type="compositionally biased region" description="Low complexity" evidence="11">
    <location>
        <begin position="442"/>
        <end position="461"/>
    </location>
</feature>
<dbReference type="InterPro" id="IPR042121">
    <property type="entry name" value="MutL_C_regsub"/>
</dbReference>
<evidence type="ECO:0000256" key="7">
    <source>
        <dbReference type="ARBA" id="ARBA00023136"/>
    </source>
</evidence>
<dbReference type="GO" id="GO:0006298">
    <property type="term" value="P:mismatch repair"/>
    <property type="evidence" value="ECO:0007669"/>
    <property type="project" value="InterPro"/>
</dbReference>
<dbReference type="GO" id="GO:0008270">
    <property type="term" value="F:zinc ion binding"/>
    <property type="evidence" value="ECO:0007669"/>
    <property type="project" value="UniProtKB-KW"/>
</dbReference>
<evidence type="ECO:0000256" key="6">
    <source>
        <dbReference type="ARBA" id="ARBA00022927"/>
    </source>
</evidence>
<dbReference type="Gene3D" id="1.25.40.10">
    <property type="entry name" value="Tetratricopeptide repeat domain"/>
    <property type="match status" value="1"/>
</dbReference>
<keyword evidence="6" id="KW-0653">Protein transport</keyword>
<evidence type="ECO:0000256" key="2">
    <source>
        <dbReference type="ARBA" id="ARBA00022448"/>
    </source>
</evidence>
<sequence>MSIKLLPEDVVAQIRSSAVITSLNSVALGLVRNALDAEATKVNVSVDFLRANCSAEDNGLGIPPTDFSEAGNLGKAYCTSKHPRSPDNFGKHGVFLSSVAALSLVTITSHHHLYNSHNSLSIHGSQTIIRHTSALPDQRILTFPHGTRVTVRDLFGSMPVRVKQRAMTAEKSGFSREWDSLVMSMIALMLAYHKSVTLLVRNATTQQTMSLRSSGLDHDPKSASTSTSTSHVLRTISLLKQTCLSDLVDGKHWVPVRAASALVRLDGCVALTPVATKRIQFITVGNEPLVNDGQANILFDEINRIFASSDFGVMEEVDAVDEPTRDNTGQLSNKEMRARKGVDRWPMFHLSITLDGSEKSRAHVIDDIVDGSERSLAGLLDLIAAMFHEFLKKNHFRPRISSRHSPREVVLASTRTSSMRFSPDRDDLSALPSDHGGTAQVSKSTTSQRAQSSSRSISSNRLRSRTKSSRRASRSESPFAMWALVKYGRSRDSGTKSESDSVPPSKRTSAKSTADAMERMTSKSPRLVAPTGHLLRRPFDTEAHLVPAGDDSRPSSPHKAADKSEAGRSHSEGYLTWTDPLSKVKSVIDSRTGFVVKNDGGPQRTTRVQTASRESGGKTLTCTGASTPSWLAEIQSTWKNPVYESSELPIPRIAESFGGLGTASGKIIRPGKLLEFDSVGEQTAMYMEKHISKDALRRAVVVAQVDQKFILIRIPARTSSDQHREENADLMVLVDQHAADERYRLESLMQEYFSCEEGEQDRFEARTDVLQRPLVFELPRQEYKLLTQYRTYFEKWGIVYDVGIQDVERREKSSMATVTVTIRRLPPSVLERCRTEPKLLIEIIRNQIWKLAEGQHHASMPMASQPSSNEQACWISRFHGCPDGILDLLHSRSCRSAIMFNDLLSAEQCQQVLDRLAQCALPFQCAHGRPSMIPVVQLGAGASLGSSTLSDDQSAGDFAKDFKQWRQKNQRILWKASRHVWHTQPLLAPALGHVIAWTELQPIPFRTTSSFKLLECATFKSKPSPLSNIQHAGPVAIGSQEDVTMALAWKSFDFFEVSQIKLGDDETKAFFEGNEISSVCSGSDSLFLASHDGYVRIVGPRWTVIRTFQAHESGNITHMRQVEGTSLLVTVAEDLSSEPILKVWALDRPVKKTGLPTCLSTLQINNGKKPFPISAFAATDDLSQIAVGFGNGAVTLIRGDLIHDTGTRQRIVHESDEPITGVELWVDSKLTTLFIATTARILKLVISGKGKGQAPKIVEDSGCALGCMTVDKRTGDIVVARNDAIYYYSIDGRGPPRAYEAPKELVSVYGDYIALVSPPTVAPGSGAPDSMRRQFGSSADAIFNTSTFSLLETELKLIAHTESLVTKITSLFEIWGDLYTILQDGKVFRYHEKSLQQRLEMLYQRNLYHLAIELAQRSGMDGKQQNIIFKKFGDHLYQKGNYDEAMTQYIKAIDSTEPSQVIRKFLDTQRIQNLIEYLEELHEHHKATADHTTLLLNCYAKLKDIDKLEKFIKSPGDLKFDLDTAISMCRQGGYYEQAAYLAKKHGENDLVVDILIEDSKQYAEALNFIWHLDPETAYTCLMKYARTLIEHCPSDATQLFIDYYTGKFRPKVDVLPADSAVVPAAGGLAAGAASAVQNLTNLLPLPYMSTSAVASPGTQGNLKPAGTEAQLMVNPEDLPPIEYTAPPPRTAFSSFIDHPDEFIVFLEACLKESNLSGSDKTDIHTTLFEMYLHKASEKKGEERRSEWEAKAKALISGRDLSIEDSNVLLLSDLSNFREGTTLVKEQSGLLFDIFRSYTSAKDTVGAIKALHKYGPEEPQLYPAALSYLTSDPRTLEEAGPEEISSILTRIDKGGLMAPLQVVQLLSKNDVATMGMLKPYLHEIIDRERREIATNRRRVTSFREETDQRRAEIKDLGSKPAVFQNTRCSQCSLPLELPAVHFLCKHSFHQRCLKGGSGSEGECPLCAQANATIRAIRRQQEEYSTRHDVFKTELENSEDRFGTVADWFARGVMSVPNAE</sequence>
<name>A0A507AQA3_9PEZI</name>
<dbReference type="InterPro" id="IPR001841">
    <property type="entry name" value="Znf_RING"/>
</dbReference>
<dbReference type="InterPro" id="IPR042120">
    <property type="entry name" value="MutL_C_dimsub"/>
</dbReference>
<dbReference type="InterPro" id="IPR057307">
    <property type="entry name" value="PEP5_VPS11_N"/>
</dbReference>
<feature type="compositionally biased region" description="Basic and acidic residues" evidence="11">
    <location>
        <begin position="490"/>
        <end position="499"/>
    </location>
</feature>
<feature type="domain" description="RING-type" evidence="12">
    <location>
        <begin position="1927"/>
        <end position="1965"/>
    </location>
</feature>
<dbReference type="CDD" id="cd16688">
    <property type="entry name" value="RING-H2_Vps11"/>
    <property type="match status" value="1"/>
</dbReference>
<dbReference type="SUPFAM" id="SSF50978">
    <property type="entry name" value="WD40 repeat-like"/>
    <property type="match status" value="1"/>
</dbReference>
<proteinExistence type="inferred from homology"/>
<evidence type="ECO:0000256" key="10">
    <source>
        <dbReference type="PROSITE-ProRule" id="PRU01006"/>
    </source>
</evidence>
<dbReference type="Gene3D" id="3.30.565.10">
    <property type="entry name" value="Histidine kinase-like ATPase, C-terminal domain"/>
    <property type="match status" value="1"/>
</dbReference>
<dbReference type="PROSITE" id="PS50089">
    <property type="entry name" value="ZF_RING_2"/>
    <property type="match status" value="1"/>
</dbReference>
<evidence type="ECO:0000256" key="4">
    <source>
        <dbReference type="ARBA" id="ARBA00022771"/>
    </source>
</evidence>
<reference evidence="13 14" key="1">
    <citation type="submission" date="2019-06" db="EMBL/GenBank/DDBJ databases">
        <title>Draft genome sequence of the filamentous fungus Phialemoniopsis curvata isolated from diesel fuel.</title>
        <authorList>
            <person name="Varaljay V.A."/>
            <person name="Lyon W.J."/>
            <person name="Crouch A.L."/>
            <person name="Drake C.E."/>
            <person name="Hollomon J.M."/>
            <person name="Nadeau L.J."/>
            <person name="Nunn H.S."/>
            <person name="Stevenson B.S."/>
            <person name="Bojanowski C.L."/>
            <person name="Crookes-Goodson W.J."/>
        </authorList>
    </citation>
    <scope>NUCLEOTIDE SEQUENCE [LARGE SCALE GENOMIC DNA]</scope>
    <source>
        <strain evidence="13 14">D216</strain>
    </source>
</reference>
<dbReference type="InterPro" id="IPR011990">
    <property type="entry name" value="TPR-like_helical_dom_sf"/>
</dbReference>
<evidence type="ECO:0000256" key="3">
    <source>
        <dbReference type="ARBA" id="ARBA00022723"/>
    </source>
</evidence>
<keyword evidence="4 9" id="KW-0863">Zinc-finger</keyword>
<dbReference type="SUPFAM" id="SSF48371">
    <property type="entry name" value="ARM repeat"/>
    <property type="match status" value="1"/>
</dbReference>
<dbReference type="InterPro" id="IPR000547">
    <property type="entry name" value="Clathrin_H-chain/VPS_repeat"/>
</dbReference>
<comment type="subcellular location">
    <subcellularLocation>
        <location evidence="8">Endomembrane system</location>
        <topology evidence="8">Peripheral membrane protein</topology>
        <orientation evidence="8">Cytoplasmic side</orientation>
    </subcellularLocation>
</comment>
<dbReference type="GO" id="GO:0005768">
    <property type="term" value="C:endosome"/>
    <property type="evidence" value="ECO:0007669"/>
    <property type="project" value="UniProtKB-ARBA"/>
</dbReference>
<feature type="compositionally biased region" description="Basic and acidic residues" evidence="11">
    <location>
        <begin position="559"/>
        <end position="571"/>
    </location>
</feature>
<evidence type="ECO:0000259" key="12">
    <source>
        <dbReference type="PROSITE" id="PS50089"/>
    </source>
</evidence>
<dbReference type="SUPFAM" id="SSF118116">
    <property type="entry name" value="DNA mismatch repair protein MutL"/>
    <property type="match status" value="1"/>
</dbReference>